<accession>A0AAE0IP44</accession>
<sequence>MPCEEWSKVVKPCGFTVDGAIIYYPSRPVRFVAFLRPTGQVVELGKDDNGFRLHNSMTNWAISGAWDDAHSPTLEPIPFTEALDDASPATSANAIDSRIASDTREALNDLSTLHTLLFEVNMALKRQELVSEESMRKISTQAGCVRAWFVEWANALEKLATATDDGPSYDELLDYHSYVYQGLNLLTGLSSLFNAWVLKHPDTNEWFYSGRENQNGSAMIDYALQIYGAQLWHIIGEYPYNVNEENLSGYDLWYLVESLSSIQHPRVAPFLVLRKPMPGLVQCQPDTPREVFQSFMAALDNCQGTEVDGNPGPAYRTGLVNAQAEFIKKLPFVQAVIMEPSPSSEAERSHCAGLAWTRLLTARSHRLQADECNGLLHSSSTSTDPNIEPKTVDGAGHDAVKAKGLPARH</sequence>
<comment type="caution">
    <text evidence="2">The sequence shown here is derived from an EMBL/GenBank/DDBJ whole genome shotgun (WGS) entry which is preliminary data.</text>
</comment>
<organism evidence="2 3">
    <name type="scientific">Cercophora scortea</name>
    <dbReference type="NCBI Taxonomy" id="314031"/>
    <lineage>
        <taxon>Eukaryota</taxon>
        <taxon>Fungi</taxon>
        <taxon>Dikarya</taxon>
        <taxon>Ascomycota</taxon>
        <taxon>Pezizomycotina</taxon>
        <taxon>Sordariomycetes</taxon>
        <taxon>Sordariomycetidae</taxon>
        <taxon>Sordariales</taxon>
        <taxon>Lasiosphaeriaceae</taxon>
        <taxon>Cercophora</taxon>
    </lineage>
</organism>
<gene>
    <name evidence="2" type="ORF">B0T19DRAFT_442519</name>
</gene>
<reference evidence="2" key="2">
    <citation type="submission" date="2023-06" db="EMBL/GenBank/DDBJ databases">
        <authorList>
            <consortium name="Lawrence Berkeley National Laboratory"/>
            <person name="Haridas S."/>
            <person name="Hensen N."/>
            <person name="Bonometti L."/>
            <person name="Westerberg I."/>
            <person name="Brannstrom I.O."/>
            <person name="Guillou S."/>
            <person name="Cros-Aarteil S."/>
            <person name="Calhoun S."/>
            <person name="Kuo A."/>
            <person name="Mondo S."/>
            <person name="Pangilinan J."/>
            <person name="Riley R."/>
            <person name="Labutti K."/>
            <person name="Andreopoulos B."/>
            <person name="Lipzen A."/>
            <person name="Chen C."/>
            <person name="Yanf M."/>
            <person name="Daum C."/>
            <person name="Ng V."/>
            <person name="Clum A."/>
            <person name="Steindorff A."/>
            <person name="Ohm R."/>
            <person name="Martin F."/>
            <person name="Silar P."/>
            <person name="Natvig D."/>
            <person name="Lalanne C."/>
            <person name="Gautier V."/>
            <person name="Ament-Velasquez S.L."/>
            <person name="Kruys A."/>
            <person name="Hutchinson M.I."/>
            <person name="Powell A.J."/>
            <person name="Barry K."/>
            <person name="Miller A.N."/>
            <person name="Grigoriev I.V."/>
            <person name="Debuchy R."/>
            <person name="Gladieux P."/>
            <person name="Thoren M.H."/>
            <person name="Johannesson H."/>
        </authorList>
    </citation>
    <scope>NUCLEOTIDE SEQUENCE</scope>
    <source>
        <strain evidence="2">SMH4131-1</strain>
    </source>
</reference>
<protein>
    <submittedName>
        <fullName evidence="2">Uncharacterized protein</fullName>
    </submittedName>
</protein>
<feature type="region of interest" description="Disordered" evidence="1">
    <location>
        <begin position="376"/>
        <end position="409"/>
    </location>
</feature>
<evidence type="ECO:0000313" key="2">
    <source>
        <dbReference type="EMBL" id="KAK3328629.1"/>
    </source>
</evidence>
<dbReference type="AlphaFoldDB" id="A0AAE0IP44"/>
<dbReference type="Proteomes" id="UP001286456">
    <property type="component" value="Unassembled WGS sequence"/>
</dbReference>
<evidence type="ECO:0000256" key="1">
    <source>
        <dbReference type="SAM" id="MobiDB-lite"/>
    </source>
</evidence>
<proteinExistence type="predicted"/>
<reference evidence="2" key="1">
    <citation type="journal article" date="2023" name="Mol. Phylogenet. Evol.">
        <title>Genome-scale phylogeny and comparative genomics of the fungal order Sordariales.</title>
        <authorList>
            <person name="Hensen N."/>
            <person name="Bonometti L."/>
            <person name="Westerberg I."/>
            <person name="Brannstrom I.O."/>
            <person name="Guillou S."/>
            <person name="Cros-Aarteil S."/>
            <person name="Calhoun S."/>
            <person name="Haridas S."/>
            <person name="Kuo A."/>
            <person name="Mondo S."/>
            <person name="Pangilinan J."/>
            <person name="Riley R."/>
            <person name="LaButti K."/>
            <person name="Andreopoulos B."/>
            <person name="Lipzen A."/>
            <person name="Chen C."/>
            <person name="Yan M."/>
            <person name="Daum C."/>
            <person name="Ng V."/>
            <person name="Clum A."/>
            <person name="Steindorff A."/>
            <person name="Ohm R.A."/>
            <person name="Martin F."/>
            <person name="Silar P."/>
            <person name="Natvig D.O."/>
            <person name="Lalanne C."/>
            <person name="Gautier V."/>
            <person name="Ament-Velasquez S.L."/>
            <person name="Kruys A."/>
            <person name="Hutchinson M.I."/>
            <person name="Powell A.J."/>
            <person name="Barry K."/>
            <person name="Miller A.N."/>
            <person name="Grigoriev I.V."/>
            <person name="Debuchy R."/>
            <person name="Gladieux P."/>
            <person name="Hiltunen Thoren M."/>
            <person name="Johannesson H."/>
        </authorList>
    </citation>
    <scope>NUCLEOTIDE SEQUENCE</scope>
    <source>
        <strain evidence="2">SMH4131-1</strain>
    </source>
</reference>
<keyword evidence="3" id="KW-1185">Reference proteome</keyword>
<evidence type="ECO:0000313" key="3">
    <source>
        <dbReference type="Proteomes" id="UP001286456"/>
    </source>
</evidence>
<name>A0AAE0IP44_9PEZI</name>
<feature type="compositionally biased region" description="Polar residues" evidence="1">
    <location>
        <begin position="376"/>
        <end position="385"/>
    </location>
</feature>
<dbReference type="EMBL" id="JAUEPO010000003">
    <property type="protein sequence ID" value="KAK3328629.1"/>
    <property type="molecule type" value="Genomic_DNA"/>
</dbReference>